<evidence type="ECO:0000313" key="2">
    <source>
        <dbReference type="EMBL" id="NCN65078.1"/>
    </source>
</evidence>
<dbReference type="EMBL" id="JAACQH010000050">
    <property type="protein sequence ID" value="NCS91360.1"/>
    <property type="molecule type" value="Genomic_DNA"/>
</dbReference>
<organism evidence="3 4">
    <name type="scientific">Candidatus Altarchaeum hamiconexum</name>
    <dbReference type="NCBI Taxonomy" id="1803513"/>
    <lineage>
        <taxon>Archaea</taxon>
        <taxon>Candidatus Altarchaeota</taxon>
        <taxon>Candidatus Altiarchaeia</taxon>
        <taxon>Candidatus Altarchaeales</taxon>
        <taxon>Candidatus Altarchaeaceae</taxon>
        <taxon>Candidatus Altarchaeum</taxon>
    </lineage>
</organism>
<evidence type="ECO:0000313" key="3">
    <source>
        <dbReference type="EMBL" id="NCS91360.1"/>
    </source>
</evidence>
<evidence type="ECO:0000256" key="1">
    <source>
        <dbReference type="SAM" id="MobiDB-lite"/>
    </source>
</evidence>
<protein>
    <submittedName>
        <fullName evidence="3">LemA family protein</fullName>
    </submittedName>
</protein>
<evidence type="ECO:0000313" key="4">
    <source>
        <dbReference type="Proteomes" id="UP000738826"/>
    </source>
</evidence>
<feature type="compositionally biased region" description="Basic and acidic residues" evidence="1">
    <location>
        <begin position="19"/>
        <end position="38"/>
    </location>
</feature>
<dbReference type="Proteomes" id="UP000738826">
    <property type="component" value="Unassembled WGS sequence"/>
</dbReference>
<name>A0A8J7YWX8_9ARCH</name>
<gene>
    <name evidence="3" type="ORF">GW779_02925</name>
    <name evidence="2" type="ORF">GW910_03260</name>
</gene>
<sequence length="38" mass="4478">MQHERETLKGIIKAKSKKSSAELVRELRDENDPKRLEN</sequence>
<proteinExistence type="predicted"/>
<dbReference type="EMBL" id="JAACVF010000081">
    <property type="protein sequence ID" value="NCN65078.1"/>
    <property type="molecule type" value="Genomic_DNA"/>
</dbReference>
<feature type="region of interest" description="Disordered" evidence="1">
    <location>
        <begin position="1"/>
        <end position="38"/>
    </location>
</feature>
<dbReference type="AlphaFoldDB" id="A0A8J7YWX8"/>
<dbReference type="Proteomes" id="UP000768163">
    <property type="component" value="Unassembled WGS sequence"/>
</dbReference>
<comment type="caution">
    <text evidence="3">The sequence shown here is derived from an EMBL/GenBank/DDBJ whole genome shotgun (WGS) entry which is preliminary data.</text>
</comment>
<accession>A0A8J7YWX8</accession>
<reference evidence="3" key="1">
    <citation type="submission" date="2019-11" db="EMBL/GenBank/DDBJ databases">
        <title>Lipid analysis of CO2-rich subsurface aquifers suggests an autotrophy-based deep biosphere with lysolipids enriched in CPR bacteria.</title>
        <authorList>
            <person name="Probst A.J."/>
            <person name="Elling F.J."/>
            <person name="Castelle C.J."/>
            <person name="Zhu Q."/>
            <person name="Elvert M."/>
            <person name="Birarda G."/>
            <person name="Holman H.-Y."/>
            <person name="Lane K.R."/>
            <person name="Ladd B."/>
            <person name="Ryan M.C."/>
            <person name="Woyke T."/>
            <person name="Hinrichs K.-U."/>
            <person name="Banfield J.F."/>
        </authorList>
    </citation>
    <scope>NUCLEOTIDE SEQUENCE</scope>
    <source>
        <strain evidence="2">CG_2015-01_33_1645</strain>
        <strain evidence="3">CG_2015-04_33_537</strain>
    </source>
</reference>